<dbReference type="Gene3D" id="1.10.1280.10">
    <property type="entry name" value="Di-copper center containing domain from catechol oxidase"/>
    <property type="match status" value="1"/>
</dbReference>
<dbReference type="PANTHER" id="PTHR11474:SF126">
    <property type="entry name" value="TYROSINASE-LIKE PROTEIN TYR-1-RELATED"/>
    <property type="match status" value="1"/>
</dbReference>
<keyword evidence="5" id="KW-1185">Reference proteome</keyword>
<feature type="domain" description="Tyrosinase copper-binding" evidence="3">
    <location>
        <begin position="152"/>
        <end position="163"/>
    </location>
</feature>
<protein>
    <recommendedName>
        <fullName evidence="3">Tyrosinase copper-binding domain-containing protein</fullName>
    </recommendedName>
</protein>
<dbReference type="Pfam" id="PF00264">
    <property type="entry name" value="Tyrosinase"/>
    <property type="match status" value="1"/>
</dbReference>
<dbReference type="InterPro" id="IPR050316">
    <property type="entry name" value="Tyrosinase/Hemocyanin"/>
</dbReference>
<evidence type="ECO:0000256" key="2">
    <source>
        <dbReference type="ARBA" id="ARBA00023008"/>
    </source>
</evidence>
<sequence>MAWHRYFLDVYERTLRDTCNYQGYLTYWDWSLDWQNMTSSPIWDPETGFGGNGNKTAHRSVGHGHCVTEGPLAGRRFKYFGNENIKHCLSRGFISDRHMMEIFGSKVRLESVERVLKQPTYEKFNKELEDGPHNALPRTIRGDFMRVTVPNDPVFFIHHVQLDRLWWQWQQRAPKERTLQYAISQGESREHTSLREVFPFEPLARDRQVWEVMDTESDLLCYRY</sequence>
<evidence type="ECO:0000259" key="3">
    <source>
        <dbReference type="PROSITE" id="PS00498"/>
    </source>
</evidence>
<organism evidence="4 5">
    <name type="scientific">Phlyctema vagabunda</name>
    <dbReference type="NCBI Taxonomy" id="108571"/>
    <lineage>
        <taxon>Eukaryota</taxon>
        <taxon>Fungi</taxon>
        <taxon>Dikarya</taxon>
        <taxon>Ascomycota</taxon>
        <taxon>Pezizomycotina</taxon>
        <taxon>Leotiomycetes</taxon>
        <taxon>Helotiales</taxon>
        <taxon>Dermateaceae</taxon>
        <taxon>Phlyctema</taxon>
    </lineage>
</organism>
<reference evidence="4 5" key="1">
    <citation type="submission" date="2024-06" db="EMBL/GenBank/DDBJ databases">
        <title>Complete genome of Phlyctema vagabunda strain 19-DSS-EL-015.</title>
        <authorList>
            <person name="Fiorenzani C."/>
        </authorList>
    </citation>
    <scope>NUCLEOTIDE SEQUENCE [LARGE SCALE GENOMIC DNA]</scope>
    <source>
        <strain evidence="4 5">19-DSS-EL-015</strain>
    </source>
</reference>
<name>A0ABR4PIV4_9HELO</name>
<evidence type="ECO:0000313" key="5">
    <source>
        <dbReference type="Proteomes" id="UP001629113"/>
    </source>
</evidence>
<dbReference type="InterPro" id="IPR002227">
    <property type="entry name" value="Tyrosinase_Cu-bd"/>
</dbReference>
<keyword evidence="2" id="KW-0186">Copper</keyword>
<dbReference type="EMBL" id="JBFCZG010000004">
    <property type="protein sequence ID" value="KAL3423274.1"/>
    <property type="molecule type" value="Genomic_DNA"/>
</dbReference>
<evidence type="ECO:0000313" key="4">
    <source>
        <dbReference type="EMBL" id="KAL3423274.1"/>
    </source>
</evidence>
<gene>
    <name evidence="4" type="ORF">PVAG01_05021</name>
</gene>
<accession>A0ABR4PIV4</accession>
<dbReference type="Proteomes" id="UP001629113">
    <property type="component" value="Unassembled WGS sequence"/>
</dbReference>
<dbReference type="InterPro" id="IPR008922">
    <property type="entry name" value="Di-copper_centre_dom_sf"/>
</dbReference>
<evidence type="ECO:0000256" key="1">
    <source>
        <dbReference type="ARBA" id="ARBA00022723"/>
    </source>
</evidence>
<keyword evidence="1" id="KW-0479">Metal-binding</keyword>
<dbReference type="SUPFAM" id="SSF48056">
    <property type="entry name" value="Di-copper centre-containing domain"/>
    <property type="match status" value="1"/>
</dbReference>
<dbReference type="PANTHER" id="PTHR11474">
    <property type="entry name" value="TYROSINASE FAMILY MEMBER"/>
    <property type="match status" value="1"/>
</dbReference>
<dbReference type="PROSITE" id="PS00498">
    <property type="entry name" value="TYROSINASE_2"/>
    <property type="match status" value="1"/>
</dbReference>
<proteinExistence type="predicted"/>
<comment type="caution">
    <text evidence="4">The sequence shown here is derived from an EMBL/GenBank/DDBJ whole genome shotgun (WGS) entry which is preliminary data.</text>
</comment>